<feature type="transmembrane region" description="Helical" evidence="6">
    <location>
        <begin position="144"/>
        <end position="163"/>
    </location>
</feature>
<evidence type="ECO:0000313" key="8">
    <source>
        <dbReference type="EMBL" id="SEH49512.1"/>
    </source>
</evidence>
<dbReference type="AlphaFoldDB" id="A0A1H6INB5"/>
<keyword evidence="4 6" id="KW-1133">Transmembrane helix</keyword>
<sequence length="287" mass="29613">MTPPLMALVALFSLIWSSAFVAGKIALVTLDPYTLLVIRFGLAAALMAPFCPWRRIDRRALRVGAMLGLLNNALYLGLTFSALQRLRPEIVVVVVSCAPFLTTLLAVALGQERLAPRRIVGIACGIGGVAVMTGLVGAARPDPLGLALAGAGTLAFAVGTVLFRDKAVGLPVFQLNFWQTLVGGVALLPAAWLLGAPVGSVTVPTILAVLHLALVVTIGGMALWLALIRAHGAGTAASFHLLNPVFGVALAHLAFATPLRPEDFAGAALIALGLGLAVMTRAPARSG</sequence>
<evidence type="ECO:0000256" key="1">
    <source>
        <dbReference type="ARBA" id="ARBA00004141"/>
    </source>
</evidence>
<gene>
    <name evidence="8" type="ORF">SAMN04244559_02624</name>
</gene>
<feature type="transmembrane region" description="Helical" evidence="6">
    <location>
        <begin position="175"/>
        <end position="194"/>
    </location>
</feature>
<accession>A0A1H6INB5</accession>
<feature type="transmembrane region" description="Helical" evidence="6">
    <location>
        <begin position="33"/>
        <end position="51"/>
    </location>
</feature>
<dbReference type="OrthoDB" id="7274881at2"/>
<organism evidence="8 9">
    <name type="scientific">Magnetospirillum fulvum</name>
    <name type="common">Rhodospirillum fulvum</name>
    <dbReference type="NCBI Taxonomy" id="1082"/>
    <lineage>
        <taxon>Bacteria</taxon>
        <taxon>Pseudomonadati</taxon>
        <taxon>Pseudomonadota</taxon>
        <taxon>Alphaproteobacteria</taxon>
        <taxon>Rhodospirillales</taxon>
        <taxon>Rhodospirillaceae</taxon>
        <taxon>Magnetospirillum</taxon>
    </lineage>
</organism>
<name>A0A1H6INB5_MAGFU</name>
<dbReference type="Proteomes" id="UP000182983">
    <property type="component" value="Unassembled WGS sequence"/>
</dbReference>
<feature type="transmembrane region" description="Helical" evidence="6">
    <location>
        <begin position="90"/>
        <end position="110"/>
    </location>
</feature>
<dbReference type="InterPro" id="IPR037185">
    <property type="entry name" value="EmrE-like"/>
</dbReference>
<evidence type="ECO:0000256" key="3">
    <source>
        <dbReference type="ARBA" id="ARBA00022692"/>
    </source>
</evidence>
<evidence type="ECO:0000256" key="4">
    <source>
        <dbReference type="ARBA" id="ARBA00022989"/>
    </source>
</evidence>
<dbReference type="InterPro" id="IPR000620">
    <property type="entry name" value="EamA_dom"/>
</dbReference>
<feature type="transmembrane region" description="Helical" evidence="6">
    <location>
        <begin position="63"/>
        <end position="84"/>
    </location>
</feature>
<keyword evidence="9" id="KW-1185">Reference proteome</keyword>
<dbReference type="GO" id="GO:0016020">
    <property type="term" value="C:membrane"/>
    <property type="evidence" value="ECO:0007669"/>
    <property type="project" value="UniProtKB-SubCell"/>
</dbReference>
<feature type="domain" description="EamA" evidence="7">
    <location>
        <begin position="145"/>
        <end position="278"/>
    </location>
</feature>
<dbReference type="Gene3D" id="1.10.3730.20">
    <property type="match status" value="1"/>
</dbReference>
<evidence type="ECO:0000256" key="2">
    <source>
        <dbReference type="ARBA" id="ARBA00007362"/>
    </source>
</evidence>
<evidence type="ECO:0000256" key="6">
    <source>
        <dbReference type="SAM" id="Phobius"/>
    </source>
</evidence>
<evidence type="ECO:0000313" key="9">
    <source>
        <dbReference type="Proteomes" id="UP000182983"/>
    </source>
</evidence>
<dbReference type="PANTHER" id="PTHR32322:SF2">
    <property type="entry name" value="EAMA DOMAIN-CONTAINING PROTEIN"/>
    <property type="match status" value="1"/>
</dbReference>
<dbReference type="RefSeq" id="WP_074769298.1">
    <property type="nucleotide sequence ID" value="NZ_FNWO01000011.1"/>
</dbReference>
<dbReference type="SUPFAM" id="SSF103481">
    <property type="entry name" value="Multidrug resistance efflux transporter EmrE"/>
    <property type="match status" value="2"/>
</dbReference>
<keyword evidence="5 6" id="KW-0472">Membrane</keyword>
<dbReference type="Pfam" id="PF00892">
    <property type="entry name" value="EamA"/>
    <property type="match status" value="2"/>
</dbReference>
<feature type="transmembrane region" description="Helical" evidence="6">
    <location>
        <begin position="119"/>
        <end position="138"/>
    </location>
</feature>
<keyword evidence="3 6" id="KW-0812">Transmembrane</keyword>
<feature type="transmembrane region" description="Helical" evidence="6">
    <location>
        <begin position="239"/>
        <end position="258"/>
    </location>
</feature>
<feature type="transmembrane region" description="Helical" evidence="6">
    <location>
        <begin position="206"/>
        <end position="227"/>
    </location>
</feature>
<dbReference type="EMBL" id="FNWO01000011">
    <property type="protein sequence ID" value="SEH49512.1"/>
    <property type="molecule type" value="Genomic_DNA"/>
</dbReference>
<reference evidence="9" key="1">
    <citation type="submission" date="2016-10" db="EMBL/GenBank/DDBJ databases">
        <authorList>
            <person name="Varghese N."/>
            <person name="Submissions S."/>
        </authorList>
    </citation>
    <scope>NUCLEOTIDE SEQUENCE [LARGE SCALE GENOMIC DNA]</scope>
    <source>
        <strain evidence="9">DSM 13234</strain>
    </source>
</reference>
<feature type="transmembrane region" description="Helical" evidence="6">
    <location>
        <begin position="264"/>
        <end position="284"/>
    </location>
</feature>
<proteinExistence type="inferred from homology"/>
<dbReference type="InterPro" id="IPR050638">
    <property type="entry name" value="AA-Vitamin_Transporters"/>
</dbReference>
<feature type="domain" description="EamA" evidence="7">
    <location>
        <begin position="7"/>
        <end position="133"/>
    </location>
</feature>
<comment type="subcellular location">
    <subcellularLocation>
        <location evidence="1">Membrane</location>
        <topology evidence="1">Multi-pass membrane protein</topology>
    </subcellularLocation>
</comment>
<dbReference type="PANTHER" id="PTHR32322">
    <property type="entry name" value="INNER MEMBRANE TRANSPORTER"/>
    <property type="match status" value="1"/>
</dbReference>
<evidence type="ECO:0000256" key="5">
    <source>
        <dbReference type="ARBA" id="ARBA00023136"/>
    </source>
</evidence>
<protein>
    <submittedName>
        <fullName evidence="8">EamA-like transporter family protein</fullName>
    </submittedName>
</protein>
<evidence type="ECO:0000259" key="7">
    <source>
        <dbReference type="Pfam" id="PF00892"/>
    </source>
</evidence>
<comment type="similarity">
    <text evidence="2">Belongs to the EamA transporter family.</text>
</comment>